<accession>A0AA36IT52</accession>
<organism evidence="6 7">
    <name type="scientific">Effrenium voratum</name>
    <dbReference type="NCBI Taxonomy" id="2562239"/>
    <lineage>
        <taxon>Eukaryota</taxon>
        <taxon>Sar</taxon>
        <taxon>Alveolata</taxon>
        <taxon>Dinophyceae</taxon>
        <taxon>Suessiales</taxon>
        <taxon>Symbiodiniaceae</taxon>
        <taxon>Effrenium</taxon>
    </lineage>
</organism>
<keyword evidence="3" id="KW-0106">Calcium</keyword>
<keyword evidence="1" id="KW-0479">Metal-binding</keyword>
<dbReference type="PANTHER" id="PTHR45942">
    <property type="entry name" value="PROTEIN PHOSPATASE 3 REGULATORY SUBUNIT B ALPHA ISOFORM TYPE 1"/>
    <property type="match status" value="1"/>
</dbReference>
<evidence type="ECO:0000313" key="7">
    <source>
        <dbReference type="Proteomes" id="UP001178507"/>
    </source>
</evidence>
<evidence type="ECO:0000256" key="2">
    <source>
        <dbReference type="ARBA" id="ARBA00022737"/>
    </source>
</evidence>
<dbReference type="GO" id="GO:0005509">
    <property type="term" value="F:calcium ion binding"/>
    <property type="evidence" value="ECO:0007669"/>
    <property type="project" value="InterPro"/>
</dbReference>
<dbReference type="InterPro" id="IPR002048">
    <property type="entry name" value="EF_hand_dom"/>
</dbReference>
<dbReference type="InterPro" id="IPR011992">
    <property type="entry name" value="EF-hand-dom_pair"/>
</dbReference>
<dbReference type="AlphaFoldDB" id="A0AA36IT52"/>
<feature type="domain" description="EF-hand" evidence="5">
    <location>
        <begin position="349"/>
        <end position="384"/>
    </location>
</feature>
<keyword evidence="7" id="KW-1185">Reference proteome</keyword>
<evidence type="ECO:0000256" key="4">
    <source>
        <dbReference type="SAM" id="MobiDB-lite"/>
    </source>
</evidence>
<evidence type="ECO:0000256" key="3">
    <source>
        <dbReference type="ARBA" id="ARBA00022837"/>
    </source>
</evidence>
<sequence length="423" mass="48401">MPTMPTMPAMPASAEEDTKLVQGSTKLKLRPLPLPLNVDKFERDEPRALTERAKGSKTSRRLADFLLDKELEADRSPKDGEEFLRQVSNVSKGSSPKGRGDLADIFRDTSRKMLDKDRRGLSPCPYPRMTPVSPGPYSEASWSPESPKSVISASWSMGDRWDERERGLSKSRGARRYLAATNSSKFDEWAKKQEQRHEEAKEYEAEVSRKQTCMEDESNILGSLLNDKAVASEVVNKKAVTDLKTIRRIFLEFDQDGSGAIEPREFMPLLSRLLRRPQEDLDKKEVWAVWDQVDADGSGSIDFDEFQRWYTELMGIDILDYGENFIPDDISGDQIMVRNVAKSLGRTILEVEKLYDEFKKLDIDGSNTLEMNEFRILIQKHFAPKGPEVPEHVFKMFWKDFDKDGRGSVSFTGFVKWYLKFLG</sequence>
<name>A0AA36IT52_9DINO</name>
<proteinExistence type="predicted"/>
<feature type="region of interest" description="Disordered" evidence="4">
    <location>
        <begin position="87"/>
        <end position="145"/>
    </location>
</feature>
<dbReference type="Proteomes" id="UP001178507">
    <property type="component" value="Unassembled WGS sequence"/>
</dbReference>
<evidence type="ECO:0000313" key="6">
    <source>
        <dbReference type="EMBL" id="CAJ1393159.1"/>
    </source>
</evidence>
<feature type="domain" description="EF-hand" evidence="5">
    <location>
        <begin position="241"/>
        <end position="276"/>
    </location>
</feature>
<gene>
    <name evidence="6" type="ORF">EVOR1521_LOCUS18086</name>
</gene>
<dbReference type="PROSITE" id="PS00018">
    <property type="entry name" value="EF_HAND_1"/>
    <property type="match status" value="3"/>
</dbReference>
<dbReference type="Pfam" id="PF13499">
    <property type="entry name" value="EF-hand_7"/>
    <property type="match status" value="2"/>
</dbReference>
<feature type="compositionally biased region" description="Basic and acidic residues" evidence="4">
    <location>
        <begin position="41"/>
        <end position="54"/>
    </location>
</feature>
<dbReference type="SUPFAM" id="SSF47473">
    <property type="entry name" value="EF-hand"/>
    <property type="match status" value="1"/>
</dbReference>
<comment type="caution">
    <text evidence="6">The sequence shown here is derived from an EMBL/GenBank/DDBJ whole genome shotgun (WGS) entry which is preliminary data.</text>
</comment>
<feature type="region of interest" description="Disordered" evidence="4">
    <location>
        <begin position="41"/>
        <end position="60"/>
    </location>
</feature>
<dbReference type="SMART" id="SM00054">
    <property type="entry name" value="EFh"/>
    <property type="match status" value="4"/>
</dbReference>
<feature type="domain" description="EF-hand" evidence="5">
    <location>
        <begin position="281"/>
        <end position="316"/>
    </location>
</feature>
<protein>
    <recommendedName>
        <fullName evidence="5">EF-hand domain-containing protein</fullName>
    </recommendedName>
</protein>
<evidence type="ECO:0000256" key="1">
    <source>
        <dbReference type="ARBA" id="ARBA00022723"/>
    </source>
</evidence>
<dbReference type="EMBL" id="CAUJNA010002491">
    <property type="protein sequence ID" value="CAJ1393159.1"/>
    <property type="molecule type" value="Genomic_DNA"/>
</dbReference>
<evidence type="ECO:0000259" key="5">
    <source>
        <dbReference type="PROSITE" id="PS50222"/>
    </source>
</evidence>
<dbReference type="Gene3D" id="1.10.238.10">
    <property type="entry name" value="EF-hand"/>
    <property type="match status" value="2"/>
</dbReference>
<dbReference type="PROSITE" id="PS50222">
    <property type="entry name" value="EF_HAND_2"/>
    <property type="match status" value="3"/>
</dbReference>
<dbReference type="InterPro" id="IPR018247">
    <property type="entry name" value="EF_Hand_1_Ca_BS"/>
</dbReference>
<feature type="compositionally biased region" description="Basic and acidic residues" evidence="4">
    <location>
        <begin position="98"/>
        <end position="120"/>
    </location>
</feature>
<reference evidence="6" key="1">
    <citation type="submission" date="2023-08" db="EMBL/GenBank/DDBJ databases">
        <authorList>
            <person name="Chen Y."/>
            <person name="Shah S."/>
            <person name="Dougan E. K."/>
            <person name="Thang M."/>
            <person name="Chan C."/>
        </authorList>
    </citation>
    <scope>NUCLEOTIDE SEQUENCE</scope>
</reference>
<dbReference type="CDD" id="cd00051">
    <property type="entry name" value="EFh"/>
    <property type="match status" value="1"/>
</dbReference>
<keyword evidence="2" id="KW-0677">Repeat</keyword>